<feature type="transmembrane region" description="Helical" evidence="1">
    <location>
        <begin position="37"/>
        <end position="57"/>
    </location>
</feature>
<organism evidence="3 4">
    <name type="scientific">Calothrix parasitica NIES-267</name>
    <dbReference type="NCBI Taxonomy" id="1973488"/>
    <lineage>
        <taxon>Bacteria</taxon>
        <taxon>Bacillati</taxon>
        <taxon>Cyanobacteriota</taxon>
        <taxon>Cyanophyceae</taxon>
        <taxon>Nostocales</taxon>
        <taxon>Calotrichaceae</taxon>
        <taxon>Calothrix</taxon>
    </lineage>
</organism>
<keyword evidence="1" id="KW-1133">Transmembrane helix</keyword>
<keyword evidence="1" id="KW-0812">Transmembrane</keyword>
<gene>
    <name evidence="3" type="ORF">NIES267_08960</name>
</gene>
<evidence type="ECO:0000256" key="1">
    <source>
        <dbReference type="SAM" id="Phobius"/>
    </source>
</evidence>
<dbReference type="SUPFAM" id="SSF55729">
    <property type="entry name" value="Acyl-CoA N-acyltransferases (Nat)"/>
    <property type="match status" value="1"/>
</dbReference>
<evidence type="ECO:0000313" key="4">
    <source>
        <dbReference type="Proteomes" id="UP000218418"/>
    </source>
</evidence>
<dbReference type="EMBL" id="AP018227">
    <property type="protein sequence ID" value="BAY81420.1"/>
    <property type="molecule type" value="Genomic_DNA"/>
</dbReference>
<feature type="transmembrane region" description="Helical" evidence="1">
    <location>
        <begin position="63"/>
        <end position="87"/>
    </location>
</feature>
<protein>
    <recommendedName>
        <fullName evidence="2">N-acetyltransferase domain-containing protein</fullName>
    </recommendedName>
</protein>
<dbReference type="Proteomes" id="UP000218418">
    <property type="component" value="Chromosome"/>
</dbReference>
<dbReference type="CDD" id="cd04301">
    <property type="entry name" value="NAT_SF"/>
    <property type="match status" value="1"/>
</dbReference>
<evidence type="ECO:0000259" key="2">
    <source>
        <dbReference type="PROSITE" id="PS51186"/>
    </source>
</evidence>
<keyword evidence="4" id="KW-1185">Reference proteome</keyword>
<sequence length="200" mass="23433">MSTNNKLPLGYTIRVARSSDIFKINILMTEEALKGGIKILIIISFFLCTFMFCVGVWDIPSIIIFLTSTLLIFSATSFILYIINYLIWNQILNKRECLIICFKNQACGFIIASIYHDFSYIRLLFIGSSYRRKGLARCLMQNAFNHLRYPIYLISMPKKYLFEFYTSLGFIFIKKNQLPKELKKHTSNIVRIFPMVVEER</sequence>
<name>A0A1Z4LJK2_9CYAN</name>
<proteinExistence type="predicted"/>
<evidence type="ECO:0000313" key="3">
    <source>
        <dbReference type="EMBL" id="BAY81420.1"/>
    </source>
</evidence>
<feature type="domain" description="N-acetyltransferase" evidence="2">
    <location>
        <begin position="49"/>
        <end position="200"/>
    </location>
</feature>
<dbReference type="OrthoDB" id="509899at2"/>
<dbReference type="Gene3D" id="3.40.630.30">
    <property type="match status" value="1"/>
</dbReference>
<reference evidence="3 4" key="1">
    <citation type="submission" date="2017-06" db="EMBL/GenBank/DDBJ databases">
        <title>Genome sequencing of cyanobaciteial culture collection at National Institute for Environmental Studies (NIES).</title>
        <authorList>
            <person name="Hirose Y."/>
            <person name="Shimura Y."/>
            <person name="Fujisawa T."/>
            <person name="Nakamura Y."/>
            <person name="Kawachi M."/>
        </authorList>
    </citation>
    <scope>NUCLEOTIDE SEQUENCE [LARGE SCALE GENOMIC DNA]</scope>
    <source>
        <strain evidence="3 4">NIES-267</strain>
    </source>
</reference>
<dbReference type="InterPro" id="IPR000182">
    <property type="entry name" value="GNAT_dom"/>
</dbReference>
<dbReference type="Pfam" id="PF13673">
    <property type="entry name" value="Acetyltransf_10"/>
    <property type="match status" value="1"/>
</dbReference>
<dbReference type="PROSITE" id="PS51186">
    <property type="entry name" value="GNAT"/>
    <property type="match status" value="1"/>
</dbReference>
<dbReference type="InterPro" id="IPR016181">
    <property type="entry name" value="Acyl_CoA_acyltransferase"/>
</dbReference>
<accession>A0A1Z4LJK2</accession>
<dbReference type="AlphaFoldDB" id="A0A1Z4LJK2"/>
<keyword evidence="1" id="KW-0472">Membrane</keyword>
<dbReference type="GO" id="GO:0016747">
    <property type="term" value="F:acyltransferase activity, transferring groups other than amino-acyl groups"/>
    <property type="evidence" value="ECO:0007669"/>
    <property type="project" value="InterPro"/>
</dbReference>